<keyword evidence="6 7" id="KW-0413">Isomerase</keyword>
<comment type="caution">
    <text evidence="8">The sequence shown here is derived from an EMBL/GenBank/DDBJ whole genome shotgun (WGS) entry which is preliminary data.</text>
</comment>
<dbReference type="GO" id="GO:0005634">
    <property type="term" value="C:nucleus"/>
    <property type="evidence" value="ECO:0007669"/>
    <property type="project" value="TreeGrafter"/>
</dbReference>
<keyword evidence="5 7" id="KW-0697">Rotamase</keyword>
<evidence type="ECO:0000313" key="9">
    <source>
        <dbReference type="Proteomes" id="UP001255856"/>
    </source>
</evidence>
<dbReference type="AlphaFoldDB" id="A0AAD9MHS8"/>
<dbReference type="Gene3D" id="1.20.120.1150">
    <property type="match status" value="1"/>
</dbReference>
<comment type="subcellular location">
    <subcellularLocation>
        <location evidence="2 7">Cytoplasm</location>
    </subcellularLocation>
</comment>
<dbReference type="CDD" id="cd04087">
    <property type="entry name" value="PTPA"/>
    <property type="match status" value="1"/>
</dbReference>
<dbReference type="GO" id="GO:0005737">
    <property type="term" value="C:cytoplasm"/>
    <property type="evidence" value="ECO:0007669"/>
    <property type="project" value="UniProtKB-SubCell"/>
</dbReference>
<dbReference type="PANTHER" id="PTHR10012:SF0">
    <property type="entry name" value="SERINE_THREONINE-PROTEIN PHOSPHATASE 2A ACTIVATOR"/>
    <property type="match status" value="1"/>
</dbReference>
<name>A0AAD9MHS8_PROWI</name>
<evidence type="ECO:0000256" key="3">
    <source>
        <dbReference type="ARBA" id="ARBA00011019"/>
    </source>
</evidence>
<dbReference type="PANTHER" id="PTHR10012">
    <property type="entry name" value="SERINE/THREONINE-PROTEIN PHOSPHATASE 2A REGULATORY SUBUNIT B"/>
    <property type="match status" value="1"/>
</dbReference>
<reference evidence="8" key="1">
    <citation type="submission" date="2021-01" db="EMBL/GenBank/DDBJ databases">
        <authorList>
            <person name="Eckstrom K.M.E."/>
        </authorList>
    </citation>
    <scope>NUCLEOTIDE SEQUENCE</scope>
    <source>
        <strain evidence="8">UVCC 0001</strain>
    </source>
</reference>
<dbReference type="GO" id="GO:0008160">
    <property type="term" value="F:protein tyrosine phosphatase activator activity"/>
    <property type="evidence" value="ECO:0007669"/>
    <property type="project" value="TreeGrafter"/>
</dbReference>
<dbReference type="GO" id="GO:0000159">
    <property type="term" value="C:protein phosphatase type 2A complex"/>
    <property type="evidence" value="ECO:0007669"/>
    <property type="project" value="TreeGrafter"/>
</dbReference>
<dbReference type="SUPFAM" id="SSF140984">
    <property type="entry name" value="PTPA-like"/>
    <property type="match status" value="1"/>
</dbReference>
<dbReference type="Pfam" id="PF03095">
    <property type="entry name" value="PTPA"/>
    <property type="match status" value="1"/>
</dbReference>
<dbReference type="InterPro" id="IPR004327">
    <property type="entry name" value="Phstyr_phstse_ac"/>
</dbReference>
<organism evidence="8 9">
    <name type="scientific">Prototheca wickerhamii</name>
    <dbReference type="NCBI Taxonomy" id="3111"/>
    <lineage>
        <taxon>Eukaryota</taxon>
        <taxon>Viridiplantae</taxon>
        <taxon>Chlorophyta</taxon>
        <taxon>core chlorophytes</taxon>
        <taxon>Trebouxiophyceae</taxon>
        <taxon>Chlorellales</taxon>
        <taxon>Chlorellaceae</taxon>
        <taxon>Prototheca</taxon>
    </lineage>
</organism>
<evidence type="ECO:0000256" key="4">
    <source>
        <dbReference type="ARBA" id="ARBA00022490"/>
    </source>
</evidence>
<comment type="similarity">
    <text evidence="3 7">Belongs to the PTPA-type PPIase family.</text>
</comment>
<dbReference type="PIRSF" id="PIRSF016325">
    <property type="entry name" value="Phstyr_phstse_ac"/>
    <property type="match status" value="1"/>
</dbReference>
<gene>
    <name evidence="8" type="ORF">QBZ16_002724</name>
</gene>
<dbReference type="EC" id="5.2.1.8" evidence="7"/>
<dbReference type="Proteomes" id="UP001255856">
    <property type="component" value="Unassembled WGS sequence"/>
</dbReference>
<evidence type="ECO:0000256" key="2">
    <source>
        <dbReference type="ARBA" id="ARBA00004496"/>
    </source>
</evidence>
<dbReference type="GO" id="GO:0007052">
    <property type="term" value="P:mitotic spindle organization"/>
    <property type="evidence" value="ECO:0007669"/>
    <property type="project" value="TreeGrafter"/>
</dbReference>
<evidence type="ECO:0000256" key="7">
    <source>
        <dbReference type="RuleBase" id="RU361210"/>
    </source>
</evidence>
<evidence type="ECO:0000313" key="8">
    <source>
        <dbReference type="EMBL" id="KAK2079034.1"/>
    </source>
</evidence>
<proteinExistence type="inferred from homology"/>
<dbReference type="InterPro" id="IPR037218">
    <property type="entry name" value="PTPA_sf"/>
</dbReference>
<evidence type="ECO:0000256" key="5">
    <source>
        <dbReference type="ARBA" id="ARBA00023110"/>
    </source>
</evidence>
<sequence length="246" mass="27449">MKDFMGFILFLNEAAKGRPAIAEDDEVSLAIGKLLQLLAELECIADQTPPTEHRTRYGNPAFRTWMATMEEAAPRLLEPLMQEASESAGQSARDCLPELQSYLADSFGNATRIDYGTGHETTFVAFLYCLARVGIVKEDAAAALVLAVFPRYLKLMRRLQTTYWLEPAGSHGVWGLDDYQLFPFLWGSAQVKKGPLAQTSPMLTDISALPSWTRVNKGMIKMYQAEVLSKFPIMQHFLIGRLIPLA</sequence>
<accession>A0AAD9MHS8</accession>
<evidence type="ECO:0000256" key="6">
    <source>
        <dbReference type="ARBA" id="ARBA00023235"/>
    </source>
</evidence>
<dbReference type="InterPro" id="IPR043170">
    <property type="entry name" value="PTPA_C_lid"/>
</dbReference>
<dbReference type="GO" id="GO:0003755">
    <property type="term" value="F:peptidyl-prolyl cis-trans isomerase activity"/>
    <property type="evidence" value="ECO:0007669"/>
    <property type="project" value="UniProtKB-KW"/>
</dbReference>
<keyword evidence="4 7" id="KW-0963">Cytoplasm</keyword>
<comment type="catalytic activity">
    <reaction evidence="1 7">
        <text>[protein]-peptidylproline (omega=180) = [protein]-peptidylproline (omega=0)</text>
        <dbReference type="Rhea" id="RHEA:16237"/>
        <dbReference type="Rhea" id="RHEA-COMP:10747"/>
        <dbReference type="Rhea" id="RHEA-COMP:10748"/>
        <dbReference type="ChEBI" id="CHEBI:83833"/>
        <dbReference type="ChEBI" id="CHEBI:83834"/>
        <dbReference type="EC" id="5.2.1.8"/>
    </reaction>
</comment>
<protein>
    <recommendedName>
        <fullName evidence="7">Serine/threonine-protein phosphatase 2A activator</fullName>
        <ecNumber evidence="7">5.2.1.8</ecNumber>
    </recommendedName>
    <alternativeName>
        <fullName evidence="7">Phosphotyrosyl phosphatase activator</fullName>
    </alternativeName>
</protein>
<evidence type="ECO:0000256" key="1">
    <source>
        <dbReference type="ARBA" id="ARBA00000971"/>
    </source>
</evidence>
<dbReference type="EMBL" id="JASFZW010000003">
    <property type="protein sequence ID" value="KAK2079034.1"/>
    <property type="molecule type" value="Genomic_DNA"/>
</dbReference>
<keyword evidence="9" id="KW-1185">Reference proteome</keyword>
<comment type="function">
    <text evidence="7">PPIases accelerate the folding of proteins. It catalyzes the cis-trans isomerization of proline imidic peptide bonds in oligopeptides.</text>
</comment>